<dbReference type="PANTHER" id="PTHR11410">
    <property type="entry name" value="ATP SYNTHASE SUBUNIT A"/>
    <property type="match status" value="1"/>
</dbReference>
<geneLocation type="mitochondrion" evidence="13"/>
<dbReference type="InterPro" id="IPR023011">
    <property type="entry name" value="ATP_synth_F0_asu_AS"/>
</dbReference>
<keyword evidence="7 12" id="KW-1133">Transmembrane helix</keyword>
<feature type="transmembrane region" description="Helical" evidence="12">
    <location>
        <begin position="68"/>
        <end position="91"/>
    </location>
</feature>
<comment type="similarity">
    <text evidence="2">Belongs to the ATPase A chain family.</text>
</comment>
<feature type="transmembrane region" description="Helical" evidence="12">
    <location>
        <begin position="97"/>
        <end position="117"/>
    </location>
</feature>
<evidence type="ECO:0000256" key="10">
    <source>
        <dbReference type="ARBA" id="ARBA00023310"/>
    </source>
</evidence>
<dbReference type="GO" id="GO:0045259">
    <property type="term" value="C:proton-transporting ATP synthase complex"/>
    <property type="evidence" value="ECO:0007669"/>
    <property type="project" value="UniProtKB-KW"/>
</dbReference>
<keyword evidence="13" id="KW-0496">Mitochondrion</keyword>
<dbReference type="InterPro" id="IPR000568">
    <property type="entry name" value="ATP_synth_F0_asu"/>
</dbReference>
<dbReference type="PROSITE" id="PS00449">
    <property type="entry name" value="ATPASE_A"/>
    <property type="match status" value="1"/>
</dbReference>
<evidence type="ECO:0000256" key="1">
    <source>
        <dbReference type="ARBA" id="ARBA00004141"/>
    </source>
</evidence>
<organism evidence="13">
    <name type="scientific">Tachaea chinensis</name>
    <dbReference type="NCBI Taxonomy" id="1862870"/>
    <lineage>
        <taxon>Eukaryota</taxon>
        <taxon>Metazoa</taxon>
        <taxon>Ecdysozoa</taxon>
        <taxon>Arthropoda</taxon>
        <taxon>Crustacea</taxon>
        <taxon>Multicrustacea</taxon>
        <taxon>Malacostraca</taxon>
        <taxon>Eumalacostraca</taxon>
        <taxon>Peracarida</taxon>
        <taxon>Isopoda</taxon>
        <taxon>Corallanidae</taxon>
        <taxon>Tachaea</taxon>
    </lineage>
</organism>
<dbReference type="GO" id="GO:0046933">
    <property type="term" value="F:proton-transporting ATP synthase activity, rotational mechanism"/>
    <property type="evidence" value="ECO:0007669"/>
    <property type="project" value="TreeGrafter"/>
</dbReference>
<dbReference type="Gene3D" id="1.20.120.220">
    <property type="entry name" value="ATP synthase, F0 complex, subunit A"/>
    <property type="match status" value="1"/>
</dbReference>
<accession>A0A7L4XQW2</accession>
<keyword evidence="6" id="KW-0375">Hydrogen ion transport</keyword>
<dbReference type="NCBIfam" id="TIGR01131">
    <property type="entry name" value="ATP_synt_6_or_A"/>
    <property type="match status" value="1"/>
</dbReference>
<evidence type="ECO:0000256" key="7">
    <source>
        <dbReference type="ARBA" id="ARBA00022989"/>
    </source>
</evidence>
<dbReference type="EMBL" id="MK007965">
    <property type="protein sequence ID" value="QGT15729.1"/>
    <property type="molecule type" value="Genomic_DNA"/>
</dbReference>
<keyword evidence="9 12" id="KW-0472">Membrane</keyword>
<sequence length="221" mass="25066">MTNLFSIFDPSSSILNLPINWMSVSLGLMIFPSFFWQNHSRLTMLFSLMFKSLLSEIFTILKKNSPNSMIILSLFSFILFNNFLGLLPFIFTASSHMMFSLSLALSLWLSIFFVNIFKKTNLFLSHLIPLGTPPLLMPFMVLVETLSALIRPLTLSIRLTANMIAGHILLSLMSSSVNILFPLMSLTIILSQIMLMILEMAVSIIQSYVFMILMTLYLGEL</sequence>
<evidence type="ECO:0000256" key="11">
    <source>
        <dbReference type="RuleBase" id="RU004450"/>
    </source>
</evidence>
<comment type="subcellular location">
    <subcellularLocation>
        <location evidence="1">Membrane</location>
        <topology evidence="1">Multi-pass membrane protein</topology>
    </subcellularLocation>
    <subcellularLocation>
        <location evidence="11">Mitochondrion inner membrane</location>
        <topology evidence="11">Multi-pass membrane protein</topology>
    </subcellularLocation>
</comment>
<keyword evidence="5 12" id="KW-0812">Transmembrane</keyword>
<gene>
    <name evidence="13" type="primary">atp6</name>
</gene>
<dbReference type="PANTHER" id="PTHR11410:SF0">
    <property type="entry name" value="ATP SYNTHASE SUBUNIT A"/>
    <property type="match status" value="1"/>
</dbReference>
<dbReference type="AlphaFoldDB" id="A0A7L4XQW2"/>
<dbReference type="Pfam" id="PF00119">
    <property type="entry name" value="ATP-synt_A"/>
    <property type="match status" value="1"/>
</dbReference>
<evidence type="ECO:0000256" key="5">
    <source>
        <dbReference type="ARBA" id="ARBA00022692"/>
    </source>
</evidence>
<evidence type="ECO:0000256" key="3">
    <source>
        <dbReference type="ARBA" id="ARBA00022448"/>
    </source>
</evidence>
<evidence type="ECO:0000256" key="6">
    <source>
        <dbReference type="ARBA" id="ARBA00022781"/>
    </source>
</evidence>
<evidence type="ECO:0000256" key="4">
    <source>
        <dbReference type="ARBA" id="ARBA00022547"/>
    </source>
</evidence>
<dbReference type="SUPFAM" id="SSF81336">
    <property type="entry name" value="F1F0 ATP synthase subunit A"/>
    <property type="match status" value="1"/>
</dbReference>
<feature type="transmembrane region" description="Helical" evidence="12">
    <location>
        <begin position="124"/>
        <end position="143"/>
    </location>
</feature>
<name>A0A7L4XQW2_9CRUS</name>
<keyword evidence="3" id="KW-0813">Transport</keyword>
<evidence type="ECO:0000256" key="8">
    <source>
        <dbReference type="ARBA" id="ARBA00023065"/>
    </source>
</evidence>
<keyword evidence="4" id="KW-0138">CF(0)</keyword>
<keyword evidence="8" id="KW-0406">Ion transport</keyword>
<dbReference type="GO" id="GO:0005743">
    <property type="term" value="C:mitochondrial inner membrane"/>
    <property type="evidence" value="ECO:0007669"/>
    <property type="project" value="UniProtKB-SubCell"/>
</dbReference>
<dbReference type="InterPro" id="IPR045083">
    <property type="entry name" value="ATP_synth_F0_asu_bact/mt"/>
</dbReference>
<dbReference type="InterPro" id="IPR035908">
    <property type="entry name" value="F0_ATP_A_sf"/>
</dbReference>
<feature type="transmembrane region" description="Helical" evidence="12">
    <location>
        <begin position="163"/>
        <end position="181"/>
    </location>
</feature>
<feature type="transmembrane region" description="Helical" evidence="12">
    <location>
        <begin position="193"/>
        <end position="218"/>
    </location>
</feature>
<dbReference type="PRINTS" id="PR00123">
    <property type="entry name" value="ATPASEA"/>
</dbReference>
<evidence type="ECO:0000256" key="12">
    <source>
        <dbReference type="SAM" id="Phobius"/>
    </source>
</evidence>
<evidence type="ECO:0000256" key="9">
    <source>
        <dbReference type="ARBA" id="ARBA00023136"/>
    </source>
</evidence>
<keyword evidence="10" id="KW-0066">ATP synthesis</keyword>
<evidence type="ECO:0000313" key="13">
    <source>
        <dbReference type="EMBL" id="QGT15729.1"/>
    </source>
</evidence>
<feature type="transmembrane region" description="Helical" evidence="12">
    <location>
        <begin position="12"/>
        <end position="36"/>
    </location>
</feature>
<evidence type="ECO:0000256" key="2">
    <source>
        <dbReference type="ARBA" id="ARBA00006810"/>
    </source>
</evidence>
<protein>
    <recommendedName>
        <fullName evidence="11">ATP synthase subunit a</fullName>
    </recommendedName>
</protein>
<reference evidence="13" key="1">
    <citation type="submission" date="2018-10" db="EMBL/GenBank/DDBJ databases">
        <title>Complete mitochondrial genome of Tachaea chinensis Thielemann (Crustacea: Isopoda: Corallanidae).</title>
        <authorList>
            <person name="Zhao Y."/>
            <person name="Zhu X."/>
            <person name="Li Y."/>
        </authorList>
    </citation>
    <scope>NUCLEOTIDE SEQUENCE</scope>
</reference>
<dbReference type="CDD" id="cd00310">
    <property type="entry name" value="ATP-synt_Fo_a_6"/>
    <property type="match status" value="1"/>
</dbReference>
<proteinExistence type="inferred from homology"/>